<dbReference type="EMBL" id="QEWR01000002">
    <property type="protein sequence ID" value="PWD85100.1"/>
    <property type="molecule type" value="Genomic_DNA"/>
</dbReference>
<dbReference type="GO" id="GO:0005829">
    <property type="term" value="C:cytosol"/>
    <property type="evidence" value="ECO:0007669"/>
    <property type="project" value="TreeGrafter"/>
</dbReference>
<comment type="pathway">
    <text evidence="8">Amino-acid biosynthesis; L-proline biosynthesis; L-glutamate 5-semialdehyde from L-glutamate: step 1/2.</text>
</comment>
<dbReference type="FunFam" id="3.40.1160.10:FF:000018">
    <property type="entry name" value="Glutamate 5-kinase"/>
    <property type="match status" value="1"/>
</dbReference>
<dbReference type="InterPro" id="IPR015947">
    <property type="entry name" value="PUA-like_sf"/>
</dbReference>
<keyword evidence="5 8" id="KW-0547">Nucleotide-binding</keyword>
<evidence type="ECO:0000256" key="5">
    <source>
        <dbReference type="ARBA" id="ARBA00022741"/>
    </source>
</evidence>
<feature type="binding site" evidence="8">
    <location>
        <position position="63"/>
    </location>
    <ligand>
        <name>substrate</name>
    </ligand>
</feature>
<feature type="binding site" evidence="8">
    <location>
        <position position="23"/>
    </location>
    <ligand>
        <name>ATP</name>
        <dbReference type="ChEBI" id="CHEBI:30616"/>
    </ligand>
</feature>
<dbReference type="PROSITE" id="PS50890">
    <property type="entry name" value="PUA"/>
    <property type="match status" value="1"/>
</dbReference>
<evidence type="ECO:0000256" key="4">
    <source>
        <dbReference type="ARBA" id="ARBA00022679"/>
    </source>
</evidence>
<evidence type="ECO:0000256" key="8">
    <source>
        <dbReference type="HAMAP-Rule" id="MF_00456"/>
    </source>
</evidence>
<dbReference type="GO" id="GO:0004349">
    <property type="term" value="F:glutamate 5-kinase activity"/>
    <property type="evidence" value="ECO:0007669"/>
    <property type="project" value="UniProtKB-UniRule"/>
</dbReference>
<dbReference type="Pfam" id="PF00696">
    <property type="entry name" value="AA_kinase"/>
    <property type="match status" value="1"/>
</dbReference>
<dbReference type="RefSeq" id="WP_109236163.1">
    <property type="nucleotide sequence ID" value="NZ_BMXZ01000001.1"/>
</dbReference>
<dbReference type="InterPro" id="IPR019797">
    <property type="entry name" value="Glutamate_5-kinase_CS"/>
</dbReference>
<dbReference type="UniPathway" id="UPA00098">
    <property type="reaction ID" value="UER00359"/>
</dbReference>
<feature type="domain" description="PUA" evidence="9">
    <location>
        <begin position="290"/>
        <end position="373"/>
    </location>
</feature>
<dbReference type="SMART" id="SM00359">
    <property type="entry name" value="PUA"/>
    <property type="match status" value="1"/>
</dbReference>
<dbReference type="GO" id="GO:0005524">
    <property type="term" value="F:ATP binding"/>
    <property type="evidence" value="ECO:0007669"/>
    <property type="project" value="UniProtKB-KW"/>
</dbReference>
<keyword evidence="4 8" id="KW-0808">Transferase</keyword>
<keyword evidence="3 8" id="KW-0641">Proline biosynthesis</keyword>
<feature type="binding site" evidence="8">
    <location>
        <begin position="182"/>
        <end position="183"/>
    </location>
    <ligand>
        <name>ATP</name>
        <dbReference type="ChEBI" id="CHEBI:30616"/>
    </ligand>
</feature>
<dbReference type="InterPro" id="IPR005715">
    <property type="entry name" value="Glu_5kinase/COase_Synthase"/>
</dbReference>
<dbReference type="AlphaFoldDB" id="A0A2U2APG0"/>
<dbReference type="PROSITE" id="PS00902">
    <property type="entry name" value="GLUTAMATE_5_KINASE"/>
    <property type="match status" value="1"/>
</dbReference>
<comment type="function">
    <text evidence="8">Catalyzes the transfer of a phosphate group to glutamate to form L-glutamate 5-phosphate.</text>
</comment>
<dbReference type="InterPro" id="IPR001057">
    <property type="entry name" value="Glu/AcGlu_kinase"/>
</dbReference>
<keyword evidence="1 8" id="KW-0963">Cytoplasm</keyword>
<dbReference type="SUPFAM" id="SSF53633">
    <property type="entry name" value="Carbamate kinase-like"/>
    <property type="match status" value="1"/>
</dbReference>
<evidence type="ECO:0000256" key="3">
    <source>
        <dbReference type="ARBA" id="ARBA00022650"/>
    </source>
</evidence>
<dbReference type="InterPro" id="IPR011529">
    <property type="entry name" value="Glu_5kinase"/>
</dbReference>
<accession>A0A2U2APG0</accession>
<dbReference type="Gene3D" id="3.40.1160.10">
    <property type="entry name" value="Acetylglutamate kinase-like"/>
    <property type="match status" value="1"/>
</dbReference>
<evidence type="ECO:0000313" key="10">
    <source>
        <dbReference type="EMBL" id="PWD85100.1"/>
    </source>
</evidence>
<evidence type="ECO:0000259" key="9">
    <source>
        <dbReference type="SMART" id="SM00359"/>
    </source>
</evidence>
<feature type="binding site" evidence="8">
    <location>
        <begin position="224"/>
        <end position="230"/>
    </location>
    <ligand>
        <name>ATP</name>
        <dbReference type="ChEBI" id="CHEBI:30616"/>
    </ligand>
</feature>
<evidence type="ECO:0000256" key="7">
    <source>
        <dbReference type="ARBA" id="ARBA00022840"/>
    </source>
</evidence>
<comment type="similarity">
    <text evidence="8">Belongs to the glutamate 5-kinase family.</text>
</comment>
<dbReference type="NCBIfam" id="TIGR01027">
    <property type="entry name" value="proB"/>
    <property type="match status" value="1"/>
</dbReference>
<sequence>MASENNRREEKQTEQEKQVWVVKIGSAMITNDGQGVDPERIHHWCSQISKLQAEGIDVVVVSSGAVAEGMKLLQWEERPQFLNELQAAASVGQSSLVNAWMKGFNAFDLNVGQILLTHEDASDRKRYLNIKNTIHTLIDYKAIPIINENDTVSFSEIKFGDNDTLGALVASLIEADVYIILTDQEGVYESDPRKNPDAKMIEEADAHDERLLSMVTSEGGRFGTGGMYTKIMASHIAATSGTTTYIVKGDRENALLGIARGERIGTKLNADGTRLTAKKRWMLGQKQIKGRIVIDGGAVKALLKDGKSLLPIGVLSVEGAFDRGDIILCLDQEGREIGRGLTNYHAMEVESILRTPSHEIVNKLGYIITDELIHRNNWVETQ</sequence>
<dbReference type="InterPro" id="IPR002478">
    <property type="entry name" value="PUA"/>
</dbReference>
<keyword evidence="11" id="KW-1185">Reference proteome</keyword>
<dbReference type="PANTHER" id="PTHR43654">
    <property type="entry name" value="GLUTAMATE 5-KINASE"/>
    <property type="match status" value="1"/>
</dbReference>
<dbReference type="Gene3D" id="2.30.130.10">
    <property type="entry name" value="PUA domain"/>
    <property type="match status" value="1"/>
</dbReference>
<dbReference type="GO" id="GO:0003723">
    <property type="term" value="F:RNA binding"/>
    <property type="evidence" value="ECO:0007669"/>
    <property type="project" value="InterPro"/>
</dbReference>
<dbReference type="InterPro" id="IPR036393">
    <property type="entry name" value="AceGlu_kinase-like_sf"/>
</dbReference>
<evidence type="ECO:0000256" key="1">
    <source>
        <dbReference type="ARBA" id="ARBA00022490"/>
    </source>
</evidence>
<organism evidence="10 11">
    <name type="scientific">Ignatzschineria indica</name>
    <dbReference type="NCBI Taxonomy" id="472583"/>
    <lineage>
        <taxon>Bacteria</taxon>
        <taxon>Pseudomonadati</taxon>
        <taxon>Pseudomonadota</taxon>
        <taxon>Gammaproteobacteria</taxon>
        <taxon>Cardiobacteriales</taxon>
        <taxon>Ignatzschineriaceae</taxon>
        <taxon>Ignatzschineria</taxon>
    </lineage>
</organism>
<dbReference type="SUPFAM" id="SSF88697">
    <property type="entry name" value="PUA domain-like"/>
    <property type="match status" value="1"/>
</dbReference>
<evidence type="ECO:0000256" key="6">
    <source>
        <dbReference type="ARBA" id="ARBA00022777"/>
    </source>
</evidence>
<evidence type="ECO:0000313" key="11">
    <source>
        <dbReference type="Proteomes" id="UP000244948"/>
    </source>
</evidence>
<keyword evidence="2 8" id="KW-0028">Amino-acid biosynthesis</keyword>
<dbReference type="InterPro" id="IPR041739">
    <property type="entry name" value="G5K_ProB"/>
</dbReference>
<dbReference type="PANTHER" id="PTHR43654:SF1">
    <property type="entry name" value="ISOPENTENYL PHOSPHATE KINASE"/>
    <property type="match status" value="1"/>
</dbReference>
<comment type="caution">
    <text evidence="10">The sequence shown here is derived from an EMBL/GenBank/DDBJ whole genome shotgun (WGS) entry which is preliminary data.</text>
</comment>
<gene>
    <name evidence="8" type="primary">proB</name>
    <name evidence="10" type="ORF">DC082_01725</name>
</gene>
<dbReference type="Proteomes" id="UP000244948">
    <property type="component" value="Unassembled WGS sequence"/>
</dbReference>
<comment type="subcellular location">
    <subcellularLocation>
        <location evidence="8">Cytoplasm</location>
    </subcellularLocation>
</comment>
<dbReference type="EC" id="2.7.2.11" evidence="8"/>
<dbReference type="PRINTS" id="PR00474">
    <property type="entry name" value="GLU5KINASE"/>
</dbReference>
<keyword evidence="6 8" id="KW-0418">Kinase</keyword>
<dbReference type="InterPro" id="IPR036974">
    <property type="entry name" value="PUA_sf"/>
</dbReference>
<dbReference type="Pfam" id="PF01472">
    <property type="entry name" value="PUA"/>
    <property type="match status" value="1"/>
</dbReference>
<dbReference type="PIRSF" id="PIRSF000729">
    <property type="entry name" value="GK"/>
    <property type="match status" value="1"/>
</dbReference>
<dbReference type="CDD" id="cd04242">
    <property type="entry name" value="AAK_G5K_ProB"/>
    <property type="match status" value="1"/>
</dbReference>
<keyword evidence="7 8" id="KW-0067">ATP-binding</keyword>
<reference evidence="10 11" key="1">
    <citation type="journal article" date="2018" name="Genome Announc.">
        <title>Ignatzschineria cameli sp. nov., isolated from necrotic foot tissue of dromedaries (Camelus dromedarius) and associated maggots (Wohlfahrtia species) in Dubai.</title>
        <authorList>
            <person name="Tsang C.C."/>
            <person name="Tang J.Y."/>
            <person name="Fong J.Y."/>
            <person name="Kinne J."/>
            <person name="Lee H.H."/>
            <person name="Joseph M."/>
            <person name="Jose S."/>
            <person name="Schuster R.K."/>
            <person name="Tang Y."/>
            <person name="Sivakumar S."/>
            <person name="Chen J.H."/>
            <person name="Teng J.L."/>
            <person name="Lau S.K."/>
            <person name="Wernery U."/>
            <person name="Woo P.C."/>
        </authorList>
    </citation>
    <scope>NUCLEOTIDE SEQUENCE [LARGE SCALE GENOMIC DNA]</scope>
    <source>
        <strain evidence="10 11">KCTC 22643</strain>
    </source>
</reference>
<name>A0A2U2APG0_9GAMM</name>
<dbReference type="FunFam" id="2.30.130.10:FF:000007">
    <property type="entry name" value="Glutamate 5-kinase"/>
    <property type="match status" value="1"/>
</dbReference>
<proteinExistence type="inferred from homology"/>
<comment type="catalytic activity">
    <reaction evidence="8">
        <text>L-glutamate + ATP = L-glutamyl 5-phosphate + ADP</text>
        <dbReference type="Rhea" id="RHEA:14877"/>
        <dbReference type="ChEBI" id="CHEBI:29985"/>
        <dbReference type="ChEBI" id="CHEBI:30616"/>
        <dbReference type="ChEBI" id="CHEBI:58274"/>
        <dbReference type="ChEBI" id="CHEBI:456216"/>
        <dbReference type="EC" id="2.7.2.11"/>
    </reaction>
</comment>
<feature type="binding site" evidence="8">
    <location>
        <position position="162"/>
    </location>
    <ligand>
        <name>substrate</name>
    </ligand>
</feature>
<dbReference type="GO" id="GO:0055129">
    <property type="term" value="P:L-proline biosynthetic process"/>
    <property type="evidence" value="ECO:0007669"/>
    <property type="project" value="UniProtKB-UniRule"/>
</dbReference>
<dbReference type="CDD" id="cd21157">
    <property type="entry name" value="PUA_G5K"/>
    <property type="match status" value="1"/>
</dbReference>
<dbReference type="InterPro" id="IPR001048">
    <property type="entry name" value="Asp/Glu/Uridylate_kinase"/>
</dbReference>
<protein>
    <recommendedName>
        <fullName evidence="8">Glutamate 5-kinase</fullName>
        <ecNumber evidence="8">2.7.2.11</ecNumber>
    </recommendedName>
    <alternativeName>
        <fullName evidence="8">Gamma-glutamyl kinase</fullName>
        <shortName evidence="8">GK</shortName>
    </alternativeName>
</protein>
<feature type="binding site" evidence="8">
    <location>
        <position position="150"/>
    </location>
    <ligand>
        <name>substrate</name>
    </ligand>
</feature>
<evidence type="ECO:0000256" key="2">
    <source>
        <dbReference type="ARBA" id="ARBA00022605"/>
    </source>
</evidence>
<dbReference type="HAMAP" id="MF_00456">
    <property type="entry name" value="ProB"/>
    <property type="match status" value="1"/>
</dbReference>